<protein>
    <submittedName>
        <fullName evidence="2">Uncharacterized protein</fullName>
    </submittedName>
</protein>
<reference evidence="2 3" key="1">
    <citation type="journal article" date="2019" name="Int. J. Syst. Evol. Microbiol.">
        <title>The Global Catalogue of Microorganisms (GCM) 10K type strain sequencing project: providing services to taxonomists for standard genome sequencing and annotation.</title>
        <authorList>
            <consortium name="The Broad Institute Genomics Platform"/>
            <consortium name="The Broad Institute Genome Sequencing Center for Infectious Disease"/>
            <person name="Wu L."/>
            <person name="Ma J."/>
        </authorList>
    </citation>
    <scope>NUCLEOTIDE SEQUENCE [LARGE SCALE GENOMIC DNA]</scope>
    <source>
        <strain evidence="2 3">JCM 13850</strain>
    </source>
</reference>
<evidence type="ECO:0000256" key="1">
    <source>
        <dbReference type="SAM" id="MobiDB-lite"/>
    </source>
</evidence>
<sequence length="72" mass="7507">MPRAAQAVRRLVHGRSQPEHRVEKQNACHGHHPRAVAGRAAGRTAAQVTGAAARTGNPLALVSVDATGKAVR</sequence>
<evidence type="ECO:0000313" key="3">
    <source>
        <dbReference type="Proteomes" id="UP001501020"/>
    </source>
</evidence>
<dbReference type="Proteomes" id="UP001501020">
    <property type="component" value="Unassembled WGS sequence"/>
</dbReference>
<dbReference type="EMBL" id="BAAAMR010000055">
    <property type="protein sequence ID" value="GAA2150575.1"/>
    <property type="molecule type" value="Genomic_DNA"/>
</dbReference>
<proteinExistence type="predicted"/>
<organism evidence="2 3">
    <name type="scientific">Actinomadura napierensis</name>
    <dbReference type="NCBI Taxonomy" id="267854"/>
    <lineage>
        <taxon>Bacteria</taxon>
        <taxon>Bacillati</taxon>
        <taxon>Actinomycetota</taxon>
        <taxon>Actinomycetes</taxon>
        <taxon>Streptosporangiales</taxon>
        <taxon>Thermomonosporaceae</taxon>
        <taxon>Actinomadura</taxon>
    </lineage>
</organism>
<keyword evidence="3" id="KW-1185">Reference proteome</keyword>
<gene>
    <name evidence="2" type="ORF">GCM10009727_55000</name>
</gene>
<feature type="region of interest" description="Disordered" evidence="1">
    <location>
        <begin position="1"/>
        <end position="31"/>
    </location>
</feature>
<name>A0ABN3A0G3_9ACTN</name>
<feature type="compositionally biased region" description="Basic and acidic residues" evidence="1">
    <location>
        <begin position="16"/>
        <end position="26"/>
    </location>
</feature>
<accession>A0ABN3A0G3</accession>
<comment type="caution">
    <text evidence="2">The sequence shown here is derived from an EMBL/GenBank/DDBJ whole genome shotgun (WGS) entry which is preliminary data.</text>
</comment>
<evidence type="ECO:0000313" key="2">
    <source>
        <dbReference type="EMBL" id="GAA2150575.1"/>
    </source>
</evidence>